<reference evidence="7 8" key="1">
    <citation type="submission" date="2019-07" db="EMBL/GenBank/DDBJ databases">
        <title>Description of 53C-WASEF.</title>
        <authorList>
            <person name="Pitt A."/>
            <person name="Hahn M.W."/>
        </authorList>
    </citation>
    <scope>NUCLEOTIDE SEQUENCE [LARGE SCALE GENOMIC DNA]</scope>
    <source>
        <strain evidence="7 8">53C-WASEF</strain>
    </source>
</reference>
<evidence type="ECO:0000256" key="3">
    <source>
        <dbReference type="SAM" id="Phobius"/>
    </source>
</evidence>
<evidence type="ECO:0000259" key="4">
    <source>
        <dbReference type="Pfam" id="PF25876"/>
    </source>
</evidence>
<dbReference type="Pfam" id="PF25876">
    <property type="entry name" value="HH_MFP_RND"/>
    <property type="match status" value="1"/>
</dbReference>
<evidence type="ECO:0000259" key="6">
    <source>
        <dbReference type="Pfam" id="PF25954"/>
    </source>
</evidence>
<dbReference type="InterPro" id="IPR058624">
    <property type="entry name" value="MdtA-like_HH"/>
</dbReference>
<proteinExistence type="inferred from homology"/>
<keyword evidence="8" id="KW-1185">Reference proteome</keyword>
<comment type="caution">
    <text evidence="7">The sequence shown here is derived from an EMBL/GenBank/DDBJ whole genome shotgun (WGS) entry which is preliminary data.</text>
</comment>
<keyword evidence="3" id="KW-0472">Membrane</keyword>
<feature type="domain" description="Multidrug resistance protein MdtA-like alpha-helical hairpin" evidence="4">
    <location>
        <begin position="102"/>
        <end position="169"/>
    </location>
</feature>
<sequence>MANPRSSKLWLIILVVAALAGGAYYYFTRKAAPTAEFVTATISRNDIVQSVTATGDLQPVTTVEISSQISGLIQEVLVDFNSVVKQGDLLARIDPATYEVRLNSAKAQLANTSANHNLVKLNTERTRALRSQQLVSQQELDQAEALLTQAEAQMQIQKASVQTAEVDLARCRILAPIDGIIMDRLAEVGKTVAASLNAPKLFGIAADLTKMQIEADVAEGDIGSVAIDQHVNFSVDAYPNRQFRGKVSQIRNSPVIVQNVVTYVTIIDVNNDDLKLKPGMTANVSIIVARKEDVLRVANSALRVRIPENLLPATATSASAPKPATREQIQQLMTEAGAPSNSRRIAPEVRARLIQLAKERNIELPARLLRASADESGGITERTVYKLGGTPAAPKVIPITIKVGITDGSATEIISGVDEGDAIITSAYQASAPAGNAAANPFGGARR</sequence>
<dbReference type="FunFam" id="2.40.30.170:FF:000010">
    <property type="entry name" value="Efflux RND transporter periplasmic adaptor subunit"/>
    <property type="match status" value="1"/>
</dbReference>
<dbReference type="SUPFAM" id="SSF111369">
    <property type="entry name" value="HlyD-like secretion proteins"/>
    <property type="match status" value="1"/>
</dbReference>
<feature type="transmembrane region" description="Helical" evidence="3">
    <location>
        <begin position="9"/>
        <end position="27"/>
    </location>
</feature>
<dbReference type="RefSeq" id="WP_144228220.1">
    <property type="nucleotide sequence ID" value="NZ_CBCRVV010000001.1"/>
</dbReference>
<dbReference type="Proteomes" id="UP000315648">
    <property type="component" value="Unassembled WGS sequence"/>
</dbReference>
<organism evidence="7 8">
    <name type="scientific">Rariglobus hedericola</name>
    <dbReference type="NCBI Taxonomy" id="2597822"/>
    <lineage>
        <taxon>Bacteria</taxon>
        <taxon>Pseudomonadati</taxon>
        <taxon>Verrucomicrobiota</taxon>
        <taxon>Opitutia</taxon>
        <taxon>Opitutales</taxon>
        <taxon>Opitutaceae</taxon>
        <taxon>Rariglobus</taxon>
    </lineage>
</organism>
<keyword evidence="2" id="KW-0175">Coiled coil</keyword>
<dbReference type="InterPro" id="IPR058792">
    <property type="entry name" value="Beta-barrel_RND_2"/>
</dbReference>
<name>A0A556QMK1_9BACT</name>
<gene>
    <name evidence="7" type="ORF">FPL22_00795</name>
</gene>
<keyword evidence="3" id="KW-1133">Transmembrane helix</keyword>
<dbReference type="GO" id="GO:0015562">
    <property type="term" value="F:efflux transmembrane transporter activity"/>
    <property type="evidence" value="ECO:0007669"/>
    <property type="project" value="TreeGrafter"/>
</dbReference>
<dbReference type="Gene3D" id="2.40.30.170">
    <property type="match status" value="1"/>
</dbReference>
<dbReference type="Pfam" id="PF25917">
    <property type="entry name" value="BSH_RND"/>
    <property type="match status" value="1"/>
</dbReference>
<dbReference type="NCBIfam" id="TIGR01730">
    <property type="entry name" value="RND_mfp"/>
    <property type="match status" value="1"/>
</dbReference>
<feature type="domain" description="CusB-like beta-barrel" evidence="6">
    <location>
        <begin position="213"/>
        <end position="286"/>
    </location>
</feature>
<feature type="domain" description="Multidrug resistance protein MdtA-like barrel-sandwich hybrid" evidence="5">
    <location>
        <begin position="62"/>
        <end position="195"/>
    </location>
</feature>
<dbReference type="PANTHER" id="PTHR30469:SF33">
    <property type="entry name" value="SLR1207 PROTEIN"/>
    <property type="match status" value="1"/>
</dbReference>
<evidence type="ECO:0000313" key="8">
    <source>
        <dbReference type="Proteomes" id="UP000315648"/>
    </source>
</evidence>
<evidence type="ECO:0000313" key="7">
    <source>
        <dbReference type="EMBL" id="TSJ77878.1"/>
    </source>
</evidence>
<dbReference type="AlphaFoldDB" id="A0A556QMK1"/>
<dbReference type="Gene3D" id="1.10.287.470">
    <property type="entry name" value="Helix hairpin bin"/>
    <property type="match status" value="1"/>
</dbReference>
<dbReference type="Gene3D" id="2.40.420.20">
    <property type="match status" value="1"/>
</dbReference>
<evidence type="ECO:0000259" key="5">
    <source>
        <dbReference type="Pfam" id="PF25917"/>
    </source>
</evidence>
<dbReference type="EMBL" id="VMBG01000001">
    <property type="protein sequence ID" value="TSJ77878.1"/>
    <property type="molecule type" value="Genomic_DNA"/>
</dbReference>
<accession>A0A556QMK1</accession>
<dbReference type="InterPro" id="IPR006143">
    <property type="entry name" value="RND_pump_MFP"/>
</dbReference>
<dbReference type="InterPro" id="IPR058625">
    <property type="entry name" value="MdtA-like_BSH"/>
</dbReference>
<dbReference type="Gene3D" id="2.40.50.100">
    <property type="match status" value="1"/>
</dbReference>
<dbReference type="PANTHER" id="PTHR30469">
    <property type="entry name" value="MULTIDRUG RESISTANCE PROTEIN MDTA"/>
    <property type="match status" value="1"/>
</dbReference>
<comment type="similarity">
    <text evidence="1">Belongs to the membrane fusion protein (MFP) (TC 8.A.1) family.</text>
</comment>
<protein>
    <submittedName>
        <fullName evidence="7">Efflux RND transporter periplasmic adaptor subunit</fullName>
    </submittedName>
</protein>
<dbReference type="GO" id="GO:1990281">
    <property type="term" value="C:efflux pump complex"/>
    <property type="evidence" value="ECO:0007669"/>
    <property type="project" value="TreeGrafter"/>
</dbReference>
<feature type="coiled-coil region" evidence="2">
    <location>
        <begin position="133"/>
        <end position="167"/>
    </location>
</feature>
<dbReference type="OrthoDB" id="9809068at2"/>
<evidence type="ECO:0000256" key="1">
    <source>
        <dbReference type="ARBA" id="ARBA00009477"/>
    </source>
</evidence>
<dbReference type="Pfam" id="PF25954">
    <property type="entry name" value="Beta-barrel_RND_2"/>
    <property type="match status" value="1"/>
</dbReference>
<evidence type="ECO:0000256" key="2">
    <source>
        <dbReference type="SAM" id="Coils"/>
    </source>
</evidence>
<keyword evidence="3" id="KW-0812">Transmembrane</keyword>